<dbReference type="InterPro" id="IPR029899">
    <property type="entry name" value="KNDC1"/>
</dbReference>
<protein>
    <submittedName>
        <fullName evidence="9">Kinase non-catalytic C-lobe domain-containing protein 1</fullName>
    </submittedName>
</protein>
<feature type="compositionally biased region" description="Basic and acidic residues" evidence="4">
    <location>
        <begin position="230"/>
        <end position="243"/>
    </location>
</feature>
<dbReference type="Gene3D" id="1.10.840.10">
    <property type="entry name" value="Ras guanine-nucleotide exchange factors catalytic domain"/>
    <property type="match status" value="1"/>
</dbReference>
<dbReference type="FunFam" id="1.10.510.10:FF:000529">
    <property type="entry name" value="Kinase non-catalytic C-lobe domain-containing 1"/>
    <property type="match status" value="1"/>
</dbReference>
<dbReference type="SMART" id="SM00750">
    <property type="entry name" value="KIND"/>
    <property type="match status" value="2"/>
</dbReference>
<evidence type="ECO:0000313" key="8">
    <source>
        <dbReference type="Proteomes" id="UP001190640"/>
    </source>
</evidence>
<dbReference type="PANTHER" id="PTHR21560:SF0">
    <property type="entry name" value="KINASE NON-CATALYTIC C-LOBE DOMAIN-CONTAINING PROTEIN 1"/>
    <property type="match status" value="1"/>
</dbReference>
<reference evidence="9" key="1">
    <citation type="submission" date="2025-08" db="UniProtKB">
        <authorList>
            <consortium name="RefSeq"/>
        </authorList>
    </citation>
    <scope>IDENTIFICATION</scope>
    <source>
        <tissue evidence="9">Blood</tissue>
    </source>
</reference>
<keyword evidence="9" id="KW-0418">Kinase</keyword>
<evidence type="ECO:0000259" key="5">
    <source>
        <dbReference type="PROSITE" id="PS50009"/>
    </source>
</evidence>
<keyword evidence="9" id="KW-0808">Transferase</keyword>
<dbReference type="GO" id="GO:0030425">
    <property type="term" value="C:dendrite"/>
    <property type="evidence" value="ECO:0007669"/>
    <property type="project" value="TreeGrafter"/>
</dbReference>
<dbReference type="GO" id="GO:0016301">
    <property type="term" value="F:kinase activity"/>
    <property type="evidence" value="ECO:0007669"/>
    <property type="project" value="UniProtKB-KW"/>
</dbReference>
<dbReference type="PROSITE" id="PS50009">
    <property type="entry name" value="RASGEF_CAT"/>
    <property type="match status" value="1"/>
</dbReference>
<dbReference type="CTD" id="85442"/>
<dbReference type="CDD" id="cd06224">
    <property type="entry name" value="REM"/>
    <property type="match status" value="1"/>
</dbReference>
<evidence type="ECO:0000259" key="7">
    <source>
        <dbReference type="PROSITE" id="PS51377"/>
    </source>
</evidence>
<dbReference type="PANTHER" id="PTHR21560">
    <property type="entry name" value="VERY KIND PROTEIN"/>
    <property type="match status" value="1"/>
</dbReference>
<feature type="domain" description="KIND" evidence="7">
    <location>
        <begin position="524"/>
        <end position="688"/>
    </location>
</feature>
<evidence type="ECO:0000256" key="4">
    <source>
        <dbReference type="SAM" id="MobiDB-lite"/>
    </source>
</evidence>
<name>A0AA97JLB2_EUBMA</name>
<evidence type="ECO:0000256" key="3">
    <source>
        <dbReference type="PROSITE-ProRule" id="PRU00168"/>
    </source>
</evidence>
<feature type="domain" description="Ras-GEF" evidence="5">
    <location>
        <begin position="1595"/>
        <end position="1846"/>
    </location>
</feature>
<dbReference type="SUPFAM" id="SSF56112">
    <property type="entry name" value="Protein kinase-like (PK-like)"/>
    <property type="match status" value="2"/>
</dbReference>
<dbReference type="GO" id="GO:0048814">
    <property type="term" value="P:regulation of dendrite morphogenesis"/>
    <property type="evidence" value="ECO:0007669"/>
    <property type="project" value="TreeGrafter"/>
</dbReference>
<dbReference type="GO" id="GO:0043025">
    <property type="term" value="C:neuronal cell body"/>
    <property type="evidence" value="ECO:0007669"/>
    <property type="project" value="TreeGrafter"/>
</dbReference>
<dbReference type="GO" id="GO:0007264">
    <property type="term" value="P:small GTPase-mediated signal transduction"/>
    <property type="evidence" value="ECO:0007669"/>
    <property type="project" value="InterPro"/>
</dbReference>
<dbReference type="Gene3D" id="1.10.510.10">
    <property type="entry name" value="Transferase(Phosphotransferase) domain 1"/>
    <property type="match status" value="2"/>
</dbReference>
<feature type="domain" description="KIND" evidence="7">
    <location>
        <begin position="30"/>
        <end position="210"/>
    </location>
</feature>
<dbReference type="GO" id="GO:0032045">
    <property type="term" value="C:guanyl-nucleotide exchange factor complex"/>
    <property type="evidence" value="ECO:0007669"/>
    <property type="project" value="TreeGrafter"/>
</dbReference>
<dbReference type="Proteomes" id="UP001190640">
    <property type="component" value="Chromosome 6"/>
</dbReference>
<dbReference type="SMART" id="SM00147">
    <property type="entry name" value="RasGEF"/>
    <property type="match status" value="1"/>
</dbReference>
<dbReference type="Pfam" id="PF00617">
    <property type="entry name" value="RasGEF"/>
    <property type="match status" value="1"/>
</dbReference>
<evidence type="ECO:0000259" key="6">
    <source>
        <dbReference type="PROSITE" id="PS50212"/>
    </source>
</evidence>
<dbReference type="KEGG" id="emc:129332200"/>
<keyword evidence="2" id="KW-0677">Repeat</keyword>
<dbReference type="Pfam" id="PF00618">
    <property type="entry name" value="RasGEF_N"/>
    <property type="match status" value="1"/>
</dbReference>
<dbReference type="InterPro" id="IPR000651">
    <property type="entry name" value="Ras-like_Gua-exchang_fac_N"/>
</dbReference>
<dbReference type="RefSeq" id="XP_054839109.1">
    <property type="nucleotide sequence ID" value="XM_054983134.1"/>
</dbReference>
<dbReference type="InterPro" id="IPR023578">
    <property type="entry name" value="Ras_GEF_dom_sf"/>
</dbReference>
<evidence type="ECO:0000256" key="2">
    <source>
        <dbReference type="ARBA" id="ARBA00022737"/>
    </source>
</evidence>
<dbReference type="InterPro" id="IPR011019">
    <property type="entry name" value="KIND_dom"/>
</dbReference>
<evidence type="ECO:0000313" key="9">
    <source>
        <dbReference type="RefSeq" id="XP_054839109.1"/>
    </source>
</evidence>
<feature type="domain" description="N-terminal Ras-GEF" evidence="6">
    <location>
        <begin position="1374"/>
        <end position="1502"/>
    </location>
</feature>
<organism evidence="8 9">
    <name type="scientific">Eublepharis macularius</name>
    <name type="common">Leopard gecko</name>
    <name type="synonym">Cyrtodactylus macularius</name>
    <dbReference type="NCBI Taxonomy" id="481883"/>
    <lineage>
        <taxon>Eukaryota</taxon>
        <taxon>Metazoa</taxon>
        <taxon>Chordata</taxon>
        <taxon>Craniata</taxon>
        <taxon>Vertebrata</taxon>
        <taxon>Euteleostomi</taxon>
        <taxon>Lepidosauria</taxon>
        <taxon>Squamata</taxon>
        <taxon>Bifurcata</taxon>
        <taxon>Gekkota</taxon>
        <taxon>Eublepharidae</taxon>
        <taxon>Eublepharinae</taxon>
        <taxon>Eublepharis</taxon>
    </lineage>
</organism>
<dbReference type="Gene3D" id="1.20.870.10">
    <property type="entry name" value="Son of sevenless (SoS) protein Chain: S domain 1"/>
    <property type="match status" value="1"/>
</dbReference>
<dbReference type="PROSITE" id="PS50212">
    <property type="entry name" value="RASGEF_NTER"/>
    <property type="match status" value="1"/>
</dbReference>
<dbReference type="InterPro" id="IPR011009">
    <property type="entry name" value="Kinase-like_dom_sf"/>
</dbReference>
<keyword evidence="8" id="KW-1185">Reference proteome</keyword>
<sequence length="1876" mass="213178">MDGFAEEQALEEDCGDFEPLPTLLEDEENVSLADVLSLQDGCLTEQDIWAICLECSQSMKNIAHSAIFQTLCITPDTLAFNTNGNVCFMEQISDDPEGAFVPPEIDVTGNTSEAHIFSLGATLKAVVEYMMEVEVHSEFSQDLQILLEQMQEENPKERPDIETVISLCKEKLKNSSSSDVCQSLSAFGRRVLSIESCDTFQDSCDDNSQKGKIYECILSYDQCSVKNNYKEENPSPPLEHLKTNDGGNFSGMDSENDRKYDTEEIQINTVNERFCCQRISTQFTECNEGKNNIKLNKCGNPLDTKPHKSDLERDVLTKNGMRKIKTFPKLTSESETDPSIFFPSVTNGGPLMRKHPLKPKLFSVITNNEHTALEGKLNLNDTNNQLGLKSGYFQESNITVEESSCHQQYVPICVGKTADFFTYSCAISESSDNNRKLHGPDKSSIALQTLAWEYCAEISPGTSEPSLLRINRTTTALTANSVNRCESNILNLPEHNCTEMKNCYVEDEQDGGREAEKKSNEQWVFLKHLLTQYGKPLKDYELWALCHECLLTLEGYTDYPAYLCLDSVLINSNGNVLFAPSESEGSYDMFYLAPETAEEDFVTEKVCIYCIAAILWRAAKYNLPPDHKLVLPRKLKDFLLNMARRKSEDRLSLADAIKTCDSSLLEQGINSKKVLAFLNKATFQAFRQVVESLHDNLPIDSQRKPEDDNVGFLPISNESKLIAVKGPFPCLTSSNSVNTRLPTAFTSPATHFKPIVLHQNTDTEKDAIASISVQCKTYMEEEIPTASKNTIILKDDTEKQIDENSGLVTVCMSSDIRAHKEEGSKMSLQTAPKDQYPSKMDTFMDKLPLSSDFSCDSQEKCTSQTCSSSTTPSSTVFVNNFLLKQDPETRVLTLVPVQIAISEQIPNKPLHSKTAYSCCPSLHVLLSDAVGSYSTDKSLKKNPSLNNVRNCKFNNTQSEYAEMKTRITTLSPATTNAQTKCSERNPYLTFCKGFSNDADSNISLVHHTSYASVDQNPASSLSLDTLHQNNGTSEVFLKNVVHFIQEEFALGSYWENTDEALAMGKYIFTLKDLKYNTFCNAVSEKFHDLYWDEKLLASLYYAANGKTPLERINEDEYYCDKKYQHMNWPKNCLNASDERNAIAVFPGFEVDYLSQDNIDCETRSQVIGTETKEECLQTSKCYLSPGLLEESLLEEEIPVKAEENNCTNFPYTSELPDCHLGWRSAFYGSECFSLEVHNYIRKLGKQKASGTQNTHAKRMELEQLIMIEMRNYRKSVKFYQRLLHKERSSKGCEAKTMLPKLRGQLEEMKAKMQFLELVKNYLQIMYIEKWGIEPCDICTVVNMARSETLGISSMDSLLLFYNLNKTQLSDYQTLPRNLQAGTPLGLMAYLYSRNAFLEGYVQQFLFTFRYFCTQDEFLQFLFDRIRLTLPSSNLESSLLSKMYNRSFSILQTWIEDCYTVDFSINPEFMATLQTFIISKVVPFNGYGKSLLSLLQDIPSRKQNKVSQCYILEEREEKQDTKSEPPLCKKISKDVSQKTFNWKFSQGNETVAPPQGNRQHSIVSSLRKPCYTNLTEKFSGFCTKTERDSYFLKEYTAQQLCCQLTLLEQEMFHKCHPVHFLNSRLLGIKDKNILHQKAVASEMLPTQAYNLFAKNCVQDDYLLKLLKYADNVSTWVAAEIVTSYSSKVQMSLLSKFLFIAKCCYEQRNFATAIQILRGLENLIVRQLPAWKFLPSKVLEIMDELKAVEVFLKSDSLCLMEGEKFKTSPTIPSAHVLVMHVQQLETGGFTMRNGFYKWTKLRNIAKVVSQVHAFQENSYTFAPDHQLQTCLRQRMASFNDADISVLAADNYANFHQIPPEKQSQKIWDTLHRMKAMFQ</sequence>
<accession>A0AA97JLB2</accession>
<feature type="region of interest" description="Disordered" evidence="4">
    <location>
        <begin position="230"/>
        <end position="259"/>
    </location>
</feature>
<evidence type="ECO:0000256" key="1">
    <source>
        <dbReference type="ARBA" id="ARBA00022658"/>
    </source>
</evidence>
<dbReference type="SUPFAM" id="SSF48366">
    <property type="entry name" value="Ras GEF"/>
    <property type="match status" value="1"/>
</dbReference>
<gene>
    <name evidence="9" type="primary">KNDC1</name>
</gene>
<dbReference type="GO" id="GO:0005085">
    <property type="term" value="F:guanyl-nucleotide exchange factor activity"/>
    <property type="evidence" value="ECO:0007669"/>
    <property type="project" value="UniProtKB-KW"/>
</dbReference>
<dbReference type="InterPro" id="IPR001895">
    <property type="entry name" value="RASGEF_cat_dom"/>
</dbReference>
<dbReference type="PROSITE" id="PS51377">
    <property type="entry name" value="KIND"/>
    <property type="match status" value="2"/>
</dbReference>
<dbReference type="FunFam" id="1.10.840.10:FF:000013">
    <property type="entry name" value="Kinase non-catalytic C-lobe domain-containing 1"/>
    <property type="match status" value="1"/>
</dbReference>
<dbReference type="InterPro" id="IPR036964">
    <property type="entry name" value="RASGEF_cat_dom_sf"/>
</dbReference>
<keyword evidence="1 3" id="KW-0344">Guanine-nucleotide releasing factor</keyword>
<dbReference type="GeneID" id="129332200"/>
<proteinExistence type="predicted"/>